<dbReference type="PANTHER" id="PTHR12566">
    <property type="entry name" value="CYTOPLASMIC POLYADENYLATION ELEMENT BINDING PROTEIN CPEB"/>
    <property type="match status" value="1"/>
</dbReference>
<reference evidence="4" key="1">
    <citation type="submission" date="2022-06" db="EMBL/GenBank/DDBJ databases">
        <authorList>
            <person name="Berger JAMES D."/>
            <person name="Berger JAMES D."/>
        </authorList>
    </citation>
    <scope>NUCLEOTIDE SEQUENCE [LARGE SCALE GENOMIC DNA]</scope>
</reference>
<dbReference type="InterPro" id="IPR012677">
    <property type="entry name" value="Nucleotide-bd_a/b_plait_sf"/>
</dbReference>
<dbReference type="InterPro" id="IPR000504">
    <property type="entry name" value="RRM_dom"/>
</dbReference>
<dbReference type="PROSITE" id="PS50102">
    <property type="entry name" value="RRM"/>
    <property type="match status" value="2"/>
</dbReference>
<dbReference type="Pfam" id="PF16366">
    <property type="entry name" value="CEBP_ZZ"/>
    <property type="match status" value="1"/>
</dbReference>
<dbReference type="CDD" id="cd19757">
    <property type="entry name" value="Bbox1"/>
    <property type="match status" value="1"/>
</dbReference>
<keyword evidence="4" id="KW-1185">Reference proteome</keyword>
<dbReference type="Proteomes" id="UP000050795">
    <property type="component" value="Unassembled WGS sequence"/>
</dbReference>
<dbReference type="WBParaSite" id="TREG1_26740.3">
    <property type="protein sequence ID" value="TREG1_26740.3"/>
    <property type="gene ID" value="TREG1_26740"/>
</dbReference>
<dbReference type="GO" id="GO:0043022">
    <property type="term" value="F:ribosome binding"/>
    <property type="evidence" value="ECO:0007669"/>
    <property type="project" value="TreeGrafter"/>
</dbReference>
<dbReference type="GO" id="GO:0008135">
    <property type="term" value="F:translation factor activity, RNA binding"/>
    <property type="evidence" value="ECO:0007669"/>
    <property type="project" value="TreeGrafter"/>
</dbReference>
<dbReference type="InterPro" id="IPR034819">
    <property type="entry name" value="CPEB"/>
</dbReference>
<dbReference type="InterPro" id="IPR035979">
    <property type="entry name" value="RBD_domain_sf"/>
</dbReference>
<dbReference type="GO" id="GO:0000900">
    <property type="term" value="F:mRNA regulatory element binding translation repressor activity"/>
    <property type="evidence" value="ECO:0007669"/>
    <property type="project" value="TreeGrafter"/>
</dbReference>
<dbReference type="PANTHER" id="PTHR12566:SF9">
    <property type="entry name" value="CYTOPLASMIC POLYADENYLATION ELEMENT-BINDING PROTEIN 1"/>
    <property type="match status" value="1"/>
</dbReference>
<evidence type="ECO:0000256" key="1">
    <source>
        <dbReference type="ARBA" id="ARBA00022884"/>
    </source>
</evidence>
<dbReference type="GO" id="GO:0003730">
    <property type="term" value="F:mRNA 3'-UTR binding"/>
    <property type="evidence" value="ECO:0007669"/>
    <property type="project" value="InterPro"/>
</dbReference>
<proteinExistence type="predicted"/>
<dbReference type="InterPro" id="IPR038446">
    <property type="entry name" value="CEBP_ZZ_sf"/>
</dbReference>
<reference evidence="5" key="2">
    <citation type="submission" date="2023-11" db="UniProtKB">
        <authorList>
            <consortium name="WormBaseParasite"/>
        </authorList>
    </citation>
    <scope>IDENTIFICATION</scope>
</reference>
<dbReference type="SUPFAM" id="SSF54928">
    <property type="entry name" value="RNA-binding domain, RBD"/>
    <property type="match status" value="1"/>
</dbReference>
<dbReference type="GO" id="GO:0043005">
    <property type="term" value="C:neuron projection"/>
    <property type="evidence" value="ECO:0007669"/>
    <property type="project" value="TreeGrafter"/>
</dbReference>
<sequence length="432" mass="48794">MESTRSASVINNNNEKCDEVSLRTDYKSNLSEILHDQNVVDLERRLITRPATSTIRRPCLFGTQTLSHQQSEEENGDHGSASVMSDYNCCSLETAVMKPEYHSVGVKVGGTASPRSEGGPTIRCNSVDKYDWNAMIAESHVISPRVFQTLDYHRATEVVSTGATDKKSEDVCYWTGTLPFRKNISGNISRKVFVYGLPYGITESGIMEVFCRFGQITVIWPKPDGVHLSSEYNNRGYCYLVFEDEACVLELLRNSFRTRRIDSDFYRIPLYNFPFRYAKVVPWSIEDTNYCGPTGSSANMQYAIYVGQLHGLITAKGLANIMDDLFGNVVSATLHTDQYKYPTGSARVIFSSSESYLKAIITQSITIHTSKFTKTIQVHPYLGNTLCNVCLKSPGIYFCRALQCFKYFCLSCWNGFHQNVTENFSEHKPLKR</sequence>
<dbReference type="GO" id="GO:2000766">
    <property type="term" value="P:negative regulation of cytoplasmic translation"/>
    <property type="evidence" value="ECO:0007669"/>
    <property type="project" value="TreeGrafter"/>
</dbReference>
<protein>
    <recommendedName>
        <fullName evidence="3">RRM domain-containing protein</fullName>
    </recommendedName>
</protein>
<dbReference type="GO" id="GO:0005737">
    <property type="term" value="C:cytoplasm"/>
    <property type="evidence" value="ECO:0007669"/>
    <property type="project" value="TreeGrafter"/>
</dbReference>
<name>A0AA85JKG2_TRIRE</name>
<dbReference type="GO" id="GO:0045202">
    <property type="term" value="C:synapse"/>
    <property type="evidence" value="ECO:0007669"/>
    <property type="project" value="TreeGrafter"/>
</dbReference>
<feature type="domain" description="RRM" evidence="3">
    <location>
        <begin position="190"/>
        <end position="273"/>
    </location>
</feature>
<dbReference type="Gene3D" id="4.10.640.40">
    <property type="entry name" value="Cytoplasmic polyadenylation element-binding protein, ZZ domain"/>
    <property type="match status" value="1"/>
</dbReference>
<keyword evidence="1 2" id="KW-0694">RNA-binding</keyword>
<dbReference type="AlphaFoldDB" id="A0AA85JKG2"/>
<evidence type="ECO:0000313" key="5">
    <source>
        <dbReference type="WBParaSite" id="TREG1_26740.3"/>
    </source>
</evidence>
<dbReference type="InterPro" id="IPR032296">
    <property type="entry name" value="CEBP_ZZ"/>
</dbReference>
<evidence type="ECO:0000259" key="3">
    <source>
        <dbReference type="PROSITE" id="PS50102"/>
    </source>
</evidence>
<organism evidence="4 5">
    <name type="scientific">Trichobilharzia regenti</name>
    <name type="common">Nasal bird schistosome</name>
    <dbReference type="NCBI Taxonomy" id="157069"/>
    <lineage>
        <taxon>Eukaryota</taxon>
        <taxon>Metazoa</taxon>
        <taxon>Spiralia</taxon>
        <taxon>Lophotrochozoa</taxon>
        <taxon>Platyhelminthes</taxon>
        <taxon>Trematoda</taxon>
        <taxon>Digenea</taxon>
        <taxon>Strigeidida</taxon>
        <taxon>Schistosomatoidea</taxon>
        <taxon>Schistosomatidae</taxon>
        <taxon>Trichobilharzia</taxon>
    </lineage>
</organism>
<dbReference type="Gene3D" id="3.30.70.330">
    <property type="match status" value="2"/>
</dbReference>
<dbReference type="GO" id="GO:0005634">
    <property type="term" value="C:nucleus"/>
    <property type="evidence" value="ECO:0007669"/>
    <property type="project" value="TreeGrafter"/>
</dbReference>
<feature type="domain" description="RRM" evidence="3">
    <location>
        <begin position="302"/>
        <end position="378"/>
    </location>
</feature>
<evidence type="ECO:0000256" key="2">
    <source>
        <dbReference type="PROSITE-ProRule" id="PRU00176"/>
    </source>
</evidence>
<accession>A0AA85JKG2</accession>
<dbReference type="Pfam" id="PF16367">
    <property type="entry name" value="RRM_7"/>
    <property type="match status" value="1"/>
</dbReference>
<dbReference type="SMART" id="SM00360">
    <property type="entry name" value="RRM"/>
    <property type="match status" value="2"/>
</dbReference>
<evidence type="ECO:0000313" key="4">
    <source>
        <dbReference type="Proteomes" id="UP000050795"/>
    </source>
</evidence>